<organism evidence="4 5">
    <name type="scientific">Sphingomonas donggukensis</name>
    <dbReference type="NCBI Taxonomy" id="2949093"/>
    <lineage>
        <taxon>Bacteria</taxon>
        <taxon>Pseudomonadati</taxon>
        <taxon>Pseudomonadota</taxon>
        <taxon>Alphaproteobacteria</taxon>
        <taxon>Sphingomonadales</taxon>
        <taxon>Sphingomonadaceae</taxon>
        <taxon>Sphingomonas</taxon>
    </lineage>
</organism>
<comment type="similarity">
    <text evidence="1">Belongs to the TrbG/VirB9 family.</text>
</comment>
<feature type="chain" id="PRO_5046132495" evidence="3">
    <location>
        <begin position="21"/>
        <end position="320"/>
    </location>
</feature>
<name>A0ABY4TTZ6_9SPHN</name>
<proteinExistence type="inferred from homology"/>
<dbReference type="NCBIfam" id="TIGR02775">
    <property type="entry name" value="TrbG_Ti"/>
    <property type="match status" value="1"/>
</dbReference>
<feature type="signal peptide" evidence="3">
    <location>
        <begin position="1"/>
        <end position="20"/>
    </location>
</feature>
<dbReference type="CDD" id="cd06911">
    <property type="entry name" value="VirB9_CagX_TrbG"/>
    <property type="match status" value="1"/>
</dbReference>
<dbReference type="Pfam" id="PF03524">
    <property type="entry name" value="CagX"/>
    <property type="match status" value="1"/>
</dbReference>
<gene>
    <name evidence="4" type="primary">trbG</name>
    <name evidence="4" type="ORF">M9980_01125</name>
</gene>
<dbReference type="InterPro" id="IPR014142">
    <property type="entry name" value="TrbG_Ti"/>
</dbReference>
<reference evidence="4" key="1">
    <citation type="submission" date="2022-05" db="EMBL/GenBank/DDBJ databases">
        <title>Sphingomonas sp. strain RMG20 Genome sequencing and assembly.</title>
        <authorList>
            <person name="Kim I."/>
        </authorList>
    </citation>
    <scope>NUCLEOTIDE SEQUENCE</scope>
    <source>
        <strain evidence="4">RMG20</strain>
    </source>
</reference>
<dbReference type="InterPro" id="IPR010258">
    <property type="entry name" value="Conjugal_tfr_TrbG/VirB9/CagX"/>
</dbReference>
<keyword evidence="2 3" id="KW-0732">Signal</keyword>
<dbReference type="InterPro" id="IPR033645">
    <property type="entry name" value="VirB9/CagX/TrbG_C"/>
</dbReference>
<evidence type="ECO:0000256" key="1">
    <source>
        <dbReference type="ARBA" id="ARBA00006135"/>
    </source>
</evidence>
<evidence type="ECO:0000256" key="3">
    <source>
        <dbReference type="SAM" id="SignalP"/>
    </source>
</evidence>
<dbReference type="InterPro" id="IPR038161">
    <property type="entry name" value="VirB9/CagX/TrbG_C_sf"/>
</dbReference>
<dbReference type="EMBL" id="CP098401">
    <property type="protein sequence ID" value="URW75866.1"/>
    <property type="molecule type" value="Genomic_DNA"/>
</dbReference>
<accession>A0ABY4TTZ6</accession>
<dbReference type="Proteomes" id="UP001055580">
    <property type="component" value="Chromosome"/>
</dbReference>
<dbReference type="RefSeq" id="WP_250752482.1">
    <property type="nucleotide sequence ID" value="NZ_CP098401.1"/>
</dbReference>
<evidence type="ECO:0000256" key="2">
    <source>
        <dbReference type="ARBA" id="ARBA00022729"/>
    </source>
</evidence>
<keyword evidence="5" id="KW-1185">Reference proteome</keyword>
<sequence length="320" mass="34316">MNHSSALVALAVLAGCTAQAAPPQTPPPPPAAVDAPSPAPPIEYVAVPTPLPLPGQLKPAPTVPTELRDPRARVAAANGAARVEPSKSGWINAVQVYPFSDGALYQVYAAPGQVTDLALEPGEQLIGTGPVAAGDTVRWVIGDTVSGSGPAARVHILLKPVRVGLATNLVINTDRRTYHVELSSAERTYMASVSWIYPQDQLIALKRQSASLAAAAPATTSPLAALDQLHFGYRIEGDRPPWRPLRAFDDGRQVMIEFSPAVASAELPPLWVLGQKDEAQLVNYRVRGRYMVVDRLFDAAELRFGAKRQQRVRIVREGTR</sequence>
<evidence type="ECO:0000313" key="4">
    <source>
        <dbReference type="EMBL" id="URW75866.1"/>
    </source>
</evidence>
<evidence type="ECO:0000313" key="5">
    <source>
        <dbReference type="Proteomes" id="UP001055580"/>
    </source>
</evidence>
<protein>
    <submittedName>
        <fullName evidence="4">P-type conjugative transfer protein TrbG</fullName>
    </submittedName>
</protein>
<dbReference type="Gene3D" id="2.60.40.2500">
    <property type="match status" value="1"/>
</dbReference>